<organism evidence="3 4">
    <name type="scientific">Ferrimonas balearica (strain DSM 9799 / CCM 4581 / KCTC 23876 / PAT)</name>
    <dbReference type="NCBI Taxonomy" id="550540"/>
    <lineage>
        <taxon>Bacteria</taxon>
        <taxon>Pseudomonadati</taxon>
        <taxon>Pseudomonadota</taxon>
        <taxon>Gammaproteobacteria</taxon>
        <taxon>Alteromonadales</taxon>
        <taxon>Ferrimonadaceae</taxon>
        <taxon>Ferrimonas</taxon>
    </lineage>
</organism>
<dbReference type="KEGG" id="fbl:Fbal_1845"/>
<evidence type="ECO:0000313" key="3">
    <source>
        <dbReference type="EMBL" id="ADN76048.1"/>
    </source>
</evidence>
<protein>
    <submittedName>
        <fullName evidence="3">Fructosamine/Ketosamine-3-kinase</fullName>
    </submittedName>
</protein>
<dbReference type="InterPro" id="IPR011009">
    <property type="entry name" value="Kinase-like_dom_sf"/>
</dbReference>
<evidence type="ECO:0000313" key="4">
    <source>
        <dbReference type="Proteomes" id="UP000006683"/>
    </source>
</evidence>
<reference evidence="3 4" key="1">
    <citation type="journal article" date="2010" name="Stand. Genomic Sci.">
        <title>Complete genome sequence of Ferrimonas balearica type strain (PAT).</title>
        <authorList>
            <person name="Nolan M."/>
            <person name="Sikorski J."/>
            <person name="Davenport K."/>
            <person name="Lucas S."/>
            <person name="Glavina Del Rio T."/>
            <person name="Tice H."/>
            <person name="Cheng J."/>
            <person name="Goodwin L."/>
            <person name="Pitluck S."/>
            <person name="Liolios K."/>
            <person name="Ivanova N."/>
            <person name="Mavromatis K."/>
            <person name="Ovchinnikova G."/>
            <person name="Pati A."/>
            <person name="Chen A."/>
            <person name="Palaniappan K."/>
            <person name="Land M."/>
            <person name="Hauser L."/>
            <person name="Chang Y."/>
            <person name="Jeffries C."/>
            <person name="Tapia R."/>
            <person name="Brettin T."/>
            <person name="Detter J."/>
            <person name="Han C."/>
            <person name="Yasawong M."/>
            <person name="Rohde M."/>
            <person name="Tindall B."/>
            <person name="Goker M."/>
            <person name="Woyke T."/>
            <person name="Bristow J."/>
            <person name="Eisen J."/>
            <person name="Markowitz V."/>
            <person name="Hugenholtz P."/>
            <person name="Kyrpides N."/>
            <person name="Klenk H."/>
            <person name="Lapidus A."/>
        </authorList>
    </citation>
    <scope>NUCLEOTIDE SEQUENCE [LARGE SCALE GENOMIC DNA]</scope>
    <source>
        <strain evidence="4">DSM 9799 / CCM 4581 / KCTC 23876 / PAT</strain>
    </source>
</reference>
<accession>E1SSL9</accession>
<comment type="similarity">
    <text evidence="1 2">Belongs to the fructosamine kinase family.</text>
</comment>
<dbReference type="Gene3D" id="3.30.200.20">
    <property type="entry name" value="Phosphorylase Kinase, domain 1"/>
    <property type="match status" value="1"/>
</dbReference>
<dbReference type="Pfam" id="PF03881">
    <property type="entry name" value="Fructosamin_kin"/>
    <property type="match status" value="1"/>
</dbReference>
<evidence type="ECO:0000256" key="2">
    <source>
        <dbReference type="PIRNR" id="PIRNR006221"/>
    </source>
</evidence>
<dbReference type="PANTHER" id="PTHR12149:SF8">
    <property type="entry name" value="PROTEIN-RIBULOSAMINE 3-KINASE"/>
    <property type="match status" value="1"/>
</dbReference>
<dbReference type="OrthoDB" id="5291879at2"/>
<dbReference type="Gene3D" id="3.90.1200.10">
    <property type="match status" value="1"/>
</dbReference>
<keyword evidence="2 3" id="KW-0418">Kinase</keyword>
<dbReference type="EMBL" id="CP002209">
    <property type="protein sequence ID" value="ADN76048.1"/>
    <property type="molecule type" value="Genomic_DNA"/>
</dbReference>
<dbReference type="HOGENOM" id="CLU_036517_0_0_6"/>
<sequence>MWNGISQQLGDALGREFTIIEKRRISGGDIHQAFVIADEHARVFVKINDKPRLALFEQEALALTRLAQSREIRVPEVLHYGTTAEHAFLALEYLELESASASQWYEFGQQLARLHRSQTQAEYGFDDDNFIGTTEQPNRWQRNWAQFFAEQRIGWQLKLAEEKGFQLGDLNRWVDACASALQGHQPKASLLHGDLWRGNLGFCQGEPVLFDPASYYGDRETDLAMSELFSRFPGDFYKGYDAEWPLDPGYVRRRPIYQLYHLLNHLNLFGGSYLQQCQQQLQEQFCGQ</sequence>
<dbReference type="PIRSF" id="PIRSF006221">
    <property type="entry name" value="Ketosamine-3-kinase"/>
    <property type="match status" value="1"/>
</dbReference>
<dbReference type="PANTHER" id="PTHR12149">
    <property type="entry name" value="FRUCTOSAMINE 3 KINASE-RELATED PROTEIN"/>
    <property type="match status" value="1"/>
</dbReference>
<dbReference type="eggNOG" id="COG3001">
    <property type="taxonomic scope" value="Bacteria"/>
</dbReference>
<dbReference type="GO" id="GO:0016301">
    <property type="term" value="F:kinase activity"/>
    <property type="evidence" value="ECO:0007669"/>
    <property type="project" value="UniProtKB-UniRule"/>
</dbReference>
<gene>
    <name evidence="3" type="ordered locus">Fbal_1845</name>
</gene>
<dbReference type="InterPro" id="IPR016477">
    <property type="entry name" value="Fructo-/Ketosamine-3-kinase"/>
</dbReference>
<keyword evidence="4" id="KW-1185">Reference proteome</keyword>
<proteinExistence type="inferred from homology"/>
<evidence type="ECO:0000256" key="1">
    <source>
        <dbReference type="ARBA" id="ARBA00009460"/>
    </source>
</evidence>
<dbReference type="AlphaFoldDB" id="E1SSL9"/>
<dbReference type="Proteomes" id="UP000006683">
    <property type="component" value="Chromosome"/>
</dbReference>
<keyword evidence="2" id="KW-0808">Transferase</keyword>
<dbReference type="STRING" id="550540.Fbal_1845"/>
<dbReference type="GeneID" id="67182050"/>
<dbReference type="SUPFAM" id="SSF56112">
    <property type="entry name" value="Protein kinase-like (PK-like)"/>
    <property type="match status" value="1"/>
</dbReference>
<name>E1SSL9_FERBD</name>
<dbReference type="RefSeq" id="WP_013345354.1">
    <property type="nucleotide sequence ID" value="NC_014541.1"/>
</dbReference>